<proteinExistence type="predicted"/>
<evidence type="ECO:0000313" key="2">
    <source>
        <dbReference type="EMBL" id="KAK9418402.1"/>
    </source>
</evidence>
<reference evidence="2 3" key="1">
    <citation type="journal article" date="2024" name="J. Plant Pathol.">
        <title>Sequence and assembly of the genome of Seiridium unicorne, isolate CBS 538.82, causal agent of cypress canker disease.</title>
        <authorList>
            <person name="Scali E."/>
            <person name="Rocca G.D."/>
            <person name="Danti R."/>
            <person name="Garbelotto M."/>
            <person name="Barberini S."/>
            <person name="Baroncelli R."/>
            <person name="Emiliani G."/>
        </authorList>
    </citation>
    <scope>NUCLEOTIDE SEQUENCE [LARGE SCALE GENOMIC DNA]</scope>
    <source>
        <strain evidence="2 3">BM-138-508</strain>
    </source>
</reference>
<evidence type="ECO:0000313" key="3">
    <source>
        <dbReference type="Proteomes" id="UP001408356"/>
    </source>
</evidence>
<name>A0ABR2UUQ8_9PEZI</name>
<evidence type="ECO:0000256" key="1">
    <source>
        <dbReference type="SAM" id="Phobius"/>
    </source>
</evidence>
<keyword evidence="1" id="KW-0812">Transmembrane</keyword>
<protein>
    <submittedName>
        <fullName evidence="2">Uncharacterized protein</fullName>
    </submittedName>
</protein>
<dbReference type="Proteomes" id="UP001408356">
    <property type="component" value="Unassembled WGS sequence"/>
</dbReference>
<organism evidence="2 3">
    <name type="scientific">Seiridium unicorne</name>
    <dbReference type="NCBI Taxonomy" id="138068"/>
    <lineage>
        <taxon>Eukaryota</taxon>
        <taxon>Fungi</taxon>
        <taxon>Dikarya</taxon>
        <taxon>Ascomycota</taxon>
        <taxon>Pezizomycotina</taxon>
        <taxon>Sordariomycetes</taxon>
        <taxon>Xylariomycetidae</taxon>
        <taxon>Amphisphaeriales</taxon>
        <taxon>Sporocadaceae</taxon>
        <taxon>Seiridium</taxon>
    </lineage>
</organism>
<dbReference type="EMBL" id="JARVKF010000385">
    <property type="protein sequence ID" value="KAK9418402.1"/>
    <property type="molecule type" value="Genomic_DNA"/>
</dbReference>
<feature type="transmembrane region" description="Helical" evidence="1">
    <location>
        <begin position="243"/>
        <end position="260"/>
    </location>
</feature>
<comment type="caution">
    <text evidence="2">The sequence shown here is derived from an EMBL/GenBank/DDBJ whole genome shotgun (WGS) entry which is preliminary data.</text>
</comment>
<gene>
    <name evidence="2" type="ORF">SUNI508_08129</name>
</gene>
<sequence>MKMQLRLGVVVSLEASSSFSPANFLKISSDATSQSRKTWRSRTPASLINLESFGVSPRAEPAGDWPRLHTRNDTTGTNSTYPTVNLFIDDNGSSAWKYVASVVTACADQTVYALRCTAGPTSTYIAGNYFTKACDSTKVVTVTEGPSHYIQSLSTELAVGGTEVTLVATDNCALSGTTAAVCTTAATASAGRTTTSSTTASTYSGTSFGRHDVTITAGAEKTANPTGTCAPSSAASRLNTKRLVVWALAGVVGAVGFLTAV</sequence>
<keyword evidence="3" id="KW-1185">Reference proteome</keyword>
<accession>A0ABR2UUQ8</accession>
<keyword evidence="1" id="KW-1133">Transmembrane helix</keyword>
<keyword evidence="1" id="KW-0472">Membrane</keyword>